<name>A0A3L7E1Y8_9GAMM</name>
<gene>
    <name evidence="2" type="ORF">DWB85_09520</name>
</gene>
<evidence type="ECO:0000256" key="1">
    <source>
        <dbReference type="SAM" id="SignalP"/>
    </source>
</evidence>
<protein>
    <submittedName>
        <fullName evidence="2">Uncharacterized protein</fullName>
    </submittedName>
</protein>
<dbReference type="EMBL" id="QRAN01000008">
    <property type="protein sequence ID" value="RLQ22162.1"/>
    <property type="molecule type" value="Genomic_DNA"/>
</dbReference>
<keyword evidence="1" id="KW-0732">Signal</keyword>
<comment type="caution">
    <text evidence="2">The sequence shown here is derived from an EMBL/GenBank/DDBJ whole genome shotgun (WGS) entry which is preliminary data.</text>
</comment>
<dbReference type="AlphaFoldDB" id="A0A3L7E1Y8"/>
<evidence type="ECO:0000313" key="3">
    <source>
        <dbReference type="Proteomes" id="UP000265509"/>
    </source>
</evidence>
<dbReference type="Proteomes" id="UP000265509">
    <property type="component" value="Unassembled WGS sequence"/>
</dbReference>
<feature type="chain" id="PRO_5018317378" evidence="1">
    <location>
        <begin position="17"/>
        <end position="147"/>
    </location>
</feature>
<dbReference type="OrthoDB" id="4750212at2"/>
<organism evidence="2 3">
    <name type="scientific">Seongchinamella sediminis</name>
    <dbReference type="NCBI Taxonomy" id="2283635"/>
    <lineage>
        <taxon>Bacteria</taxon>
        <taxon>Pseudomonadati</taxon>
        <taxon>Pseudomonadota</taxon>
        <taxon>Gammaproteobacteria</taxon>
        <taxon>Cellvibrionales</taxon>
        <taxon>Halieaceae</taxon>
        <taxon>Seongchinamella</taxon>
    </lineage>
</organism>
<evidence type="ECO:0000313" key="2">
    <source>
        <dbReference type="EMBL" id="RLQ22162.1"/>
    </source>
</evidence>
<accession>A0A3L7E1Y8</accession>
<reference evidence="2 3" key="1">
    <citation type="submission" date="2018-07" db="EMBL/GenBank/DDBJ databases">
        <title>Halioglobus sp. genome submission.</title>
        <authorList>
            <person name="Ye M.-Q."/>
            <person name="Du Z.-J."/>
        </authorList>
    </citation>
    <scope>NUCLEOTIDE SEQUENCE [LARGE SCALE GENOMIC DNA]</scope>
    <source>
        <strain evidence="2 3">U0301</strain>
    </source>
</reference>
<keyword evidence="3" id="KW-1185">Reference proteome</keyword>
<dbReference type="RefSeq" id="WP_117954009.1">
    <property type="nucleotide sequence ID" value="NZ_QRAN01000008.1"/>
</dbReference>
<feature type="signal peptide" evidence="1">
    <location>
        <begin position="1"/>
        <end position="16"/>
    </location>
</feature>
<proteinExistence type="predicted"/>
<sequence>MRYLLIILLLAFPAVADDFPGIEKLMTPEEFKAAGLDKLSPGERQALDTWLVKFTATEAPGLLQTNENVQQVQDAHVITANVKQPFDGWDGSTLFYLDNGQVWRQRLAGRVVYNGEDTAVEIKKNFLGFYKLHHLASGRSVGVTRVK</sequence>